<dbReference type="Pfam" id="PF04841">
    <property type="entry name" value="Vps16_N"/>
    <property type="match status" value="1"/>
</dbReference>
<comment type="subcellular location">
    <subcellularLocation>
        <location evidence="3">Late endosome membrane</location>
        <topology evidence="3">Peripheral membrane protein</topology>
        <orientation evidence="3">Cytoplasmic side</orientation>
    </subcellularLocation>
    <subcellularLocation>
        <location evidence="3">Lysosome membrane</location>
        <topology evidence="3">Peripheral membrane protein</topology>
        <orientation evidence="3">Cytoplasmic side</orientation>
    </subcellularLocation>
    <text evidence="3">Cytoplasmic, peripheral membrane protein associated with late endosomes/lysosomes.</text>
</comment>
<keyword evidence="3" id="KW-0653">Protein transport</keyword>
<dbReference type="OrthoDB" id="1792at2759"/>
<dbReference type="EMBL" id="REGN01009509">
    <property type="protein sequence ID" value="RNA01005.1"/>
    <property type="molecule type" value="Genomic_DNA"/>
</dbReference>
<evidence type="ECO:0000256" key="3">
    <source>
        <dbReference type="PIRNR" id="PIRNR007949"/>
    </source>
</evidence>
<dbReference type="GO" id="GO:0042144">
    <property type="term" value="P:vacuole fusion, non-autophagic"/>
    <property type="evidence" value="ECO:0007669"/>
    <property type="project" value="TreeGrafter"/>
</dbReference>
<dbReference type="GO" id="GO:0006886">
    <property type="term" value="P:intracellular protein transport"/>
    <property type="evidence" value="ECO:0007669"/>
    <property type="project" value="InterPro"/>
</dbReference>
<dbReference type="GO" id="GO:0016197">
    <property type="term" value="P:endosomal transport"/>
    <property type="evidence" value="ECO:0007669"/>
    <property type="project" value="TreeGrafter"/>
</dbReference>
<dbReference type="InterPro" id="IPR016534">
    <property type="entry name" value="VPS16"/>
</dbReference>
<proteinExistence type="inferred from homology"/>
<protein>
    <recommendedName>
        <fullName evidence="2 3">Vacuolar protein sorting-associated protein 16 homolog</fullName>
    </recommendedName>
</protein>
<keyword evidence="3" id="KW-0813">Transport</keyword>
<dbReference type="GO" id="GO:0031902">
    <property type="term" value="C:late endosome membrane"/>
    <property type="evidence" value="ECO:0007669"/>
    <property type="project" value="UniProtKB-SubCell"/>
</dbReference>
<dbReference type="PANTHER" id="PTHR12811:SF0">
    <property type="entry name" value="VACUOLAR PROTEIN SORTING-ASSOCIATED PROTEIN 16 HOMOLOG"/>
    <property type="match status" value="1"/>
</dbReference>
<dbReference type="STRING" id="10195.A0A3M7PQI0"/>
<reference evidence="6 7" key="1">
    <citation type="journal article" date="2018" name="Sci. Rep.">
        <title>Genomic signatures of local adaptation to the degree of environmental predictability in rotifers.</title>
        <authorList>
            <person name="Franch-Gras L."/>
            <person name="Hahn C."/>
            <person name="Garcia-Roger E.M."/>
            <person name="Carmona M.J."/>
            <person name="Serra M."/>
            <person name="Gomez A."/>
        </authorList>
    </citation>
    <scope>NUCLEOTIDE SEQUENCE [LARGE SCALE GENOMIC DNA]</scope>
    <source>
        <strain evidence="6">HYR1</strain>
    </source>
</reference>
<name>A0A3M7PQI0_BRAPC</name>
<keyword evidence="7" id="KW-1185">Reference proteome</keyword>
<evidence type="ECO:0000313" key="6">
    <source>
        <dbReference type="EMBL" id="RNA01005.1"/>
    </source>
</evidence>
<evidence type="ECO:0000313" key="7">
    <source>
        <dbReference type="Proteomes" id="UP000276133"/>
    </source>
</evidence>
<dbReference type="Proteomes" id="UP000276133">
    <property type="component" value="Unassembled WGS sequence"/>
</dbReference>
<dbReference type="PANTHER" id="PTHR12811">
    <property type="entry name" value="VACUOLAR PROTEIN SORTING VPS16"/>
    <property type="match status" value="1"/>
</dbReference>
<comment type="caution">
    <text evidence="6">The sequence shown here is derived from an EMBL/GenBank/DDBJ whole genome shotgun (WGS) entry which is preliminary data.</text>
</comment>
<dbReference type="InterPro" id="IPR038132">
    <property type="entry name" value="Vps16_C_sf"/>
</dbReference>
<dbReference type="InterPro" id="IPR006926">
    <property type="entry name" value="Vps16_N"/>
</dbReference>
<gene>
    <name evidence="6" type="ORF">BpHYR1_010517</name>
</gene>
<dbReference type="GO" id="GO:0030897">
    <property type="term" value="C:HOPS complex"/>
    <property type="evidence" value="ECO:0007669"/>
    <property type="project" value="UniProtKB-UniRule"/>
</dbReference>
<evidence type="ECO:0000259" key="4">
    <source>
        <dbReference type="Pfam" id="PF04840"/>
    </source>
</evidence>
<accession>A0A3M7PQI0</accession>
<feature type="domain" description="Vps16 C-terminal" evidence="4">
    <location>
        <begin position="511"/>
        <end position="832"/>
    </location>
</feature>
<evidence type="ECO:0000259" key="5">
    <source>
        <dbReference type="Pfam" id="PF04841"/>
    </source>
</evidence>
<evidence type="ECO:0000256" key="2">
    <source>
        <dbReference type="ARBA" id="ARBA00017947"/>
    </source>
</evidence>
<keyword evidence="3" id="KW-0967">Endosome</keyword>
<feature type="domain" description="Vps16 N-terminal" evidence="5">
    <location>
        <begin position="4"/>
        <end position="413"/>
    </location>
</feature>
<organism evidence="6 7">
    <name type="scientific">Brachionus plicatilis</name>
    <name type="common">Marine rotifer</name>
    <name type="synonym">Brachionus muelleri</name>
    <dbReference type="NCBI Taxonomy" id="10195"/>
    <lineage>
        <taxon>Eukaryota</taxon>
        <taxon>Metazoa</taxon>
        <taxon>Spiralia</taxon>
        <taxon>Gnathifera</taxon>
        <taxon>Rotifera</taxon>
        <taxon>Eurotatoria</taxon>
        <taxon>Monogononta</taxon>
        <taxon>Pseudotrocha</taxon>
        <taxon>Ploima</taxon>
        <taxon>Brachionidae</taxon>
        <taxon>Brachionus</taxon>
    </lineage>
</organism>
<dbReference type="GO" id="GO:0005765">
    <property type="term" value="C:lysosomal membrane"/>
    <property type="evidence" value="ECO:0007669"/>
    <property type="project" value="UniProtKB-SubCell"/>
</dbReference>
<dbReference type="AlphaFoldDB" id="A0A3M7PQI0"/>
<sequence length="840" mass="96318">MSHTENWIYVDQTTEIFRKNDFYDLKWNIDNSVVRAASFAGPIALTRDLNKPDIRPLISIYSQSGYAIKTFQLEEKAMIIGIGWTSSEDLMIIFENGEIQIRTIYGQLKNVFNVIKDSRAVDFRIFNTPNTYTGSFTTGCVILSAKNKLVLIKDVYDPKIQQFPDVPGTGELDSWCVISTDKNCSILASRQNEIFQIVYGGVPQLLKINFGVEYNSIKKICVSFGHDYIALNTDTGYLIVCNSEMNRIIHKYKSDSTETALDIAWVSNKAVLALWDNLYLIPLGSDDIKNHFEIYYSSPCFLIQELDGVRILTSSSNMLLQVVPKPLRDIFEIASFDASSALFESSIAFYENKNQKAEEYIRSIKEKGSLEDAIANCIQAAPHEFDPKYQAEILRAALFGRYFDDYANAASYVKMCQIIRVLNAIRHSQIGLPLTYLEYEALSPSVVINRLITRRHFALAIEICKYLNMTDEEGIIKILSNWALYKVSQTDVEDNQIAAMIKSKLGDTPGISYAEIARRAISAGRSGLAIRLLDYEVKASEQVPLYIEIDMPELAIKKAMESGDTDLIYMVLFWYQSKFNNVSDFMKDISKKYSIAFNLMLQYFRQKSQDEESFNEFNDILNQENLITEQVCSIVKVALKQQRDDQKMQMFDEARRLYASKEVFNTNILNDEIKLIKIQMNLEKNYGKKFNGKSLFETIGELIRLKFLDEAEKMRKEFKISDSSEAWWHLKAKNLAKGSCWDELEKFSKSKKSPIGYEPFVNYCMDANNVQEAKKYFPKVTPDSRFNCLIKMKCLADALDLAYQKKDIQQVNIVIGKCDPSTQKIIIDKAKMYRAELINK</sequence>
<dbReference type="GO" id="GO:0003779">
    <property type="term" value="F:actin binding"/>
    <property type="evidence" value="ECO:0007669"/>
    <property type="project" value="TreeGrafter"/>
</dbReference>
<dbReference type="Gene3D" id="1.10.150.780">
    <property type="entry name" value="Vps16, C-terminal region"/>
    <property type="match status" value="1"/>
</dbReference>
<evidence type="ECO:0000256" key="1">
    <source>
        <dbReference type="ARBA" id="ARBA00009250"/>
    </source>
</evidence>
<keyword evidence="3" id="KW-0472">Membrane</keyword>
<dbReference type="Pfam" id="PF04840">
    <property type="entry name" value="Vps16_C"/>
    <property type="match status" value="1"/>
</dbReference>
<keyword evidence="3" id="KW-0458">Lysosome</keyword>
<dbReference type="GO" id="GO:0033263">
    <property type="term" value="C:CORVET complex"/>
    <property type="evidence" value="ECO:0007669"/>
    <property type="project" value="UniProtKB-UniRule"/>
</dbReference>
<comment type="similarity">
    <text evidence="1 3">Belongs to the VPS16 family.</text>
</comment>
<comment type="function">
    <text evidence="3">Plays a role in vesicle-mediated protein trafficking to lysosomal compartments including the endocytic membrane transport and autophagic pathways. Believed to act as a core component of the putative HOPS and CORVET endosomal tethering complexes.</text>
</comment>
<dbReference type="PIRSF" id="PIRSF007949">
    <property type="entry name" value="VPS16"/>
    <property type="match status" value="1"/>
</dbReference>
<dbReference type="InterPro" id="IPR006925">
    <property type="entry name" value="Vps16_C"/>
</dbReference>